<dbReference type="Proteomes" id="UP000010824">
    <property type="component" value="Chromosome"/>
</dbReference>
<dbReference type="STRING" id="593750.Metfor_0126"/>
<name>L0HBN9_METFS</name>
<reference evidence="2" key="1">
    <citation type="submission" date="2011-12" db="EMBL/GenBank/DDBJ databases">
        <title>Complete sequence of Methanoregula formicicum SMSP.</title>
        <authorList>
            <person name="Lucas S."/>
            <person name="Han J."/>
            <person name="Lapidus A."/>
            <person name="Cheng J.-F."/>
            <person name="Goodwin L."/>
            <person name="Pitluck S."/>
            <person name="Peters L."/>
            <person name="Ovchinnikova G."/>
            <person name="Teshima H."/>
            <person name="Detter J.C."/>
            <person name="Han C."/>
            <person name="Tapia R."/>
            <person name="Land M."/>
            <person name="Hauser L."/>
            <person name="Kyrpides N."/>
            <person name="Ivanova N."/>
            <person name="Pagani I."/>
            <person name="Imachi H."/>
            <person name="Tamaki H."/>
            <person name="Sekiguchi Y."/>
            <person name="Kamagata Y."/>
            <person name="Cadillo-Quiroz H."/>
            <person name="Zinder S."/>
            <person name="Liu W.-T."/>
            <person name="Woyke T."/>
        </authorList>
    </citation>
    <scope>NUCLEOTIDE SEQUENCE [LARGE SCALE GENOMIC DNA]</scope>
    <source>
        <strain evidence="2">DSM 22288 / NBRC 105244 / SMSP</strain>
    </source>
</reference>
<gene>
    <name evidence="1" type="ordered locus">Metfor_0126</name>
</gene>
<dbReference type="GeneID" id="14308799"/>
<evidence type="ECO:0000313" key="1">
    <source>
        <dbReference type="EMBL" id="AGB01211.1"/>
    </source>
</evidence>
<dbReference type="InterPro" id="IPR024227">
    <property type="entry name" value="DUF3795"/>
</dbReference>
<protein>
    <recommendedName>
        <fullName evidence="3">DUF3795 domain-containing protein</fullName>
    </recommendedName>
</protein>
<accession>L0HBN9</accession>
<reference evidence="1 2" key="2">
    <citation type="journal article" date="2014" name="Genome Announc.">
        <title>Complete Genome Sequence of Methanoregula formicica SMSPT, a Mesophilic Hydrogenotrophic Methanogen Isolated from a Methanogenic Upflow Anaerobic Sludge Blanket Reactor.</title>
        <authorList>
            <person name="Yamamoto K."/>
            <person name="Tamaki H."/>
            <person name="Cadillo-Quiroz H."/>
            <person name="Imachi H."/>
            <person name="Kyrpides N."/>
            <person name="Woyke T."/>
            <person name="Goodwin L."/>
            <person name="Zinder S.H."/>
            <person name="Kamagata Y."/>
            <person name="Liu W.T."/>
        </authorList>
    </citation>
    <scope>NUCLEOTIDE SEQUENCE [LARGE SCALE GENOMIC DNA]</scope>
    <source>
        <strain evidence="2">DSM 22288 / NBRC 105244 / SMSP</strain>
    </source>
</reference>
<proteinExistence type="predicted"/>
<evidence type="ECO:0000313" key="2">
    <source>
        <dbReference type="Proteomes" id="UP000010824"/>
    </source>
</evidence>
<dbReference type="eggNOG" id="arCOG06793">
    <property type="taxonomic scope" value="Archaea"/>
</dbReference>
<organism evidence="1 2">
    <name type="scientific">Methanoregula formicica (strain DSM 22288 / NBRC 105244 / SMSP)</name>
    <dbReference type="NCBI Taxonomy" id="593750"/>
    <lineage>
        <taxon>Archaea</taxon>
        <taxon>Methanobacteriati</taxon>
        <taxon>Methanobacteriota</taxon>
        <taxon>Stenosarchaea group</taxon>
        <taxon>Methanomicrobia</taxon>
        <taxon>Methanomicrobiales</taxon>
        <taxon>Methanoregulaceae</taxon>
        <taxon>Methanoregula</taxon>
    </lineage>
</organism>
<sequence>MAKKKIQTVCGYSCSDCDHHGKECRGCPETKGIPFWTAFIGIDHCAIYDCCNNDRKFPHCGKCPDLMCNRFDRIRDTPGITEAEANATLAAMENELRSRK</sequence>
<dbReference type="KEGG" id="mfo:Metfor_0126"/>
<dbReference type="Pfam" id="PF12675">
    <property type="entry name" value="DUF3795"/>
    <property type="match status" value="1"/>
</dbReference>
<dbReference type="AlphaFoldDB" id="L0HBN9"/>
<dbReference type="RefSeq" id="WP_015284175.1">
    <property type="nucleotide sequence ID" value="NC_019943.1"/>
</dbReference>
<dbReference type="OrthoDB" id="103426at2157"/>
<dbReference type="EMBL" id="CP003167">
    <property type="protein sequence ID" value="AGB01211.1"/>
    <property type="molecule type" value="Genomic_DNA"/>
</dbReference>
<dbReference type="HOGENOM" id="CLU_177593_1_0_2"/>
<dbReference type="InParanoid" id="L0HBN9"/>
<evidence type="ECO:0008006" key="3">
    <source>
        <dbReference type="Google" id="ProtNLM"/>
    </source>
</evidence>
<keyword evidence="2" id="KW-1185">Reference proteome</keyword>